<proteinExistence type="predicted"/>
<keyword evidence="3" id="KW-1185">Reference proteome</keyword>
<feature type="compositionally biased region" description="Low complexity" evidence="1">
    <location>
        <begin position="75"/>
        <end position="84"/>
    </location>
</feature>
<sequence length="571" mass="64475">MASGMDTRLLFIPYRPISGTKKTPAGPGISLQKHAAREYHRKAKLARLARAYANSSSSHNVRDDPGTGFRRDRSGQGSRRQGAGVDDVSTSHQKSSRDDDDDEKNAFLMRTEDVAVTHRPPSPLDVVGVGQLDPFNVLIRRNVPHYVQEMLDHALSHQWPVFSCSVAAGAISEIKHTILESAMRSPAAFYTIVFAGATHNAFAHTGMPVTRENQVLRLTYKTHAIKALNREISSRMHATTSVSDELLLCMVTLGFHGSGDTLMPRSQATDDSPLLVAQNFHFYGHMDWEMAHFNAVKVMIRQRGGFHTIEQEFLSNVIALADVIEAFKNLTAPTYPLRITTARLMAIWPYPDPHSNTVPQALQLLATSFTNLPPPAAVQLEDPLVQTIETIRDVTIGYDLYMRKDPTAPRHIHVVWARNTLLHDLLRLPDRSWDDNPLIWDSCIYEICRLGTLAYMLLVLFPLPRVSGLHYTLARRIQHALDSCLVFDLWERHAELLLWATTLGGILAEASTLRPWFCQVAIKLCRELTLYSWTDIKGVCLTFLWYEQDCDKLGEDFWRELNLGPWRNLVP</sequence>
<feature type="region of interest" description="Disordered" evidence="1">
    <location>
        <begin position="51"/>
        <end position="104"/>
    </location>
</feature>
<dbReference type="InterPro" id="IPR021858">
    <property type="entry name" value="Fun_TF"/>
</dbReference>
<accession>A0A0D2DVP5</accession>
<evidence type="ECO:0000313" key="2">
    <source>
        <dbReference type="EMBL" id="KIW46690.1"/>
    </source>
</evidence>
<protein>
    <submittedName>
        <fullName evidence="2">Uncharacterized protein</fullName>
    </submittedName>
</protein>
<dbReference type="RefSeq" id="XP_016266906.1">
    <property type="nucleotide sequence ID" value="XM_016403009.1"/>
</dbReference>
<dbReference type="Pfam" id="PF11951">
    <property type="entry name" value="Fungal_trans_2"/>
    <property type="match status" value="1"/>
</dbReference>
<dbReference type="Proteomes" id="UP000053342">
    <property type="component" value="Unassembled WGS sequence"/>
</dbReference>
<reference evidence="2 3" key="1">
    <citation type="submission" date="2015-01" db="EMBL/GenBank/DDBJ databases">
        <title>The Genome Sequence of Exophiala oligosperma CBS72588.</title>
        <authorList>
            <consortium name="The Broad Institute Genomics Platform"/>
            <person name="Cuomo C."/>
            <person name="de Hoog S."/>
            <person name="Gorbushina A."/>
            <person name="Stielow B."/>
            <person name="Teixiera M."/>
            <person name="Abouelleil A."/>
            <person name="Chapman S.B."/>
            <person name="Priest M."/>
            <person name="Young S.K."/>
            <person name="Wortman J."/>
            <person name="Nusbaum C."/>
            <person name="Birren B."/>
        </authorList>
    </citation>
    <scope>NUCLEOTIDE SEQUENCE [LARGE SCALE GENOMIC DNA]</scope>
    <source>
        <strain evidence="2 3">CBS 72588</strain>
    </source>
</reference>
<feature type="compositionally biased region" description="Basic and acidic residues" evidence="1">
    <location>
        <begin position="60"/>
        <end position="74"/>
    </location>
</feature>
<dbReference type="VEuPathDB" id="FungiDB:PV06_02338"/>
<dbReference type="OrthoDB" id="3469466at2759"/>
<organism evidence="2 3">
    <name type="scientific">Exophiala oligosperma</name>
    <dbReference type="NCBI Taxonomy" id="215243"/>
    <lineage>
        <taxon>Eukaryota</taxon>
        <taxon>Fungi</taxon>
        <taxon>Dikarya</taxon>
        <taxon>Ascomycota</taxon>
        <taxon>Pezizomycotina</taxon>
        <taxon>Eurotiomycetes</taxon>
        <taxon>Chaetothyriomycetidae</taxon>
        <taxon>Chaetothyriales</taxon>
        <taxon>Herpotrichiellaceae</taxon>
        <taxon>Exophiala</taxon>
    </lineage>
</organism>
<dbReference type="AlphaFoldDB" id="A0A0D2DVP5"/>
<feature type="region of interest" description="Disordered" evidence="1">
    <location>
        <begin position="17"/>
        <end position="36"/>
    </location>
</feature>
<dbReference type="EMBL" id="KN847333">
    <property type="protein sequence ID" value="KIW46690.1"/>
    <property type="molecule type" value="Genomic_DNA"/>
</dbReference>
<evidence type="ECO:0000313" key="3">
    <source>
        <dbReference type="Proteomes" id="UP000053342"/>
    </source>
</evidence>
<dbReference type="PANTHER" id="PTHR37540">
    <property type="entry name" value="TRANSCRIPTION FACTOR (ACR-2), PUTATIVE-RELATED-RELATED"/>
    <property type="match status" value="1"/>
</dbReference>
<name>A0A0D2DVP5_9EURO</name>
<dbReference type="PANTHER" id="PTHR37540:SF5">
    <property type="entry name" value="TRANSCRIPTION FACTOR DOMAIN-CONTAINING PROTEIN"/>
    <property type="match status" value="1"/>
</dbReference>
<evidence type="ECO:0000256" key="1">
    <source>
        <dbReference type="SAM" id="MobiDB-lite"/>
    </source>
</evidence>
<gene>
    <name evidence="2" type="ORF">PV06_02338</name>
</gene>
<dbReference type="HOGENOM" id="CLU_015771_2_0_1"/>
<dbReference type="GeneID" id="27354412"/>